<reference evidence="2 4" key="2">
    <citation type="submission" date="2018-08" db="EMBL/GenBank/DDBJ databases">
        <title>A genome reference for cultivated species of the human gut microbiota.</title>
        <authorList>
            <person name="Zou Y."/>
            <person name="Xue W."/>
            <person name="Luo G."/>
        </authorList>
    </citation>
    <scope>NUCLEOTIDE SEQUENCE [LARGE SCALE GENOMIC DNA]</scope>
    <source>
        <strain evidence="2 4">AF31-14AC</strain>
    </source>
</reference>
<dbReference type="AlphaFoldDB" id="A0A2A7BDI7"/>
<evidence type="ECO:0000313" key="3">
    <source>
        <dbReference type="Proteomes" id="UP000220438"/>
    </source>
</evidence>
<accession>A0A2A7BDI7</accession>
<dbReference type="Pfam" id="PF20648">
    <property type="entry name" value="DUF6809"/>
    <property type="match status" value="1"/>
</dbReference>
<dbReference type="Proteomes" id="UP000260782">
    <property type="component" value="Unassembled WGS sequence"/>
</dbReference>
<sequence length="90" mass="10529">MILEAIFNGEIYPAETVVPKSEKFREAGQAIADIMRYFEQTLSKEDYAKLDKLNDNFADCQTMQTEEHFKYGFTMGVLLMKEIYELPDFK</sequence>
<evidence type="ECO:0000313" key="1">
    <source>
        <dbReference type="EMBL" id="PDX89454.1"/>
    </source>
</evidence>
<evidence type="ECO:0000313" key="2">
    <source>
        <dbReference type="EMBL" id="RGB84265.1"/>
    </source>
</evidence>
<dbReference type="RefSeq" id="WP_004612919.1">
    <property type="nucleotide sequence ID" value="NZ_CABJDF010000013.1"/>
</dbReference>
<protein>
    <submittedName>
        <fullName evidence="1">Uncharacterized protein</fullName>
    </submittedName>
</protein>
<organism evidence="1 3">
    <name type="scientific">Faecalibacterium prausnitzii</name>
    <dbReference type="NCBI Taxonomy" id="853"/>
    <lineage>
        <taxon>Bacteria</taxon>
        <taxon>Bacillati</taxon>
        <taxon>Bacillota</taxon>
        <taxon>Clostridia</taxon>
        <taxon>Eubacteriales</taxon>
        <taxon>Oscillospiraceae</taxon>
        <taxon>Faecalibacterium</taxon>
    </lineage>
</organism>
<comment type="caution">
    <text evidence="1">The sequence shown here is derived from an EMBL/GenBank/DDBJ whole genome shotgun (WGS) entry which is preliminary data.</text>
</comment>
<dbReference type="EMBL" id="QVES01000012">
    <property type="protein sequence ID" value="RGB84265.1"/>
    <property type="molecule type" value="Genomic_DNA"/>
</dbReference>
<reference evidence="1 3" key="1">
    <citation type="journal article" date="2017" name="Front. Microbiol.">
        <title>New Insights into the Diversity of the Genus Faecalibacterium.</title>
        <authorList>
            <person name="Benevides L."/>
            <person name="Burman S."/>
            <person name="Martin R."/>
            <person name="Robert V."/>
            <person name="Thomas M."/>
            <person name="Miquel S."/>
            <person name="Chain F."/>
            <person name="Sokol H."/>
            <person name="Bermudez-Humaran L.G."/>
            <person name="Morrison M."/>
            <person name="Langella P."/>
            <person name="Azevedo V.A."/>
            <person name="Chatel J.M."/>
            <person name="Soares S."/>
        </authorList>
    </citation>
    <scope>NUCLEOTIDE SEQUENCE [LARGE SCALE GENOMIC DNA]</scope>
    <source>
        <strain evidence="1 3">AHMP21</strain>
    </source>
</reference>
<dbReference type="InterPro" id="IPR049215">
    <property type="entry name" value="DUF6809"/>
</dbReference>
<proteinExistence type="predicted"/>
<dbReference type="Proteomes" id="UP000220438">
    <property type="component" value="Unassembled WGS sequence"/>
</dbReference>
<dbReference type="EMBL" id="NOUW01000020">
    <property type="protein sequence ID" value="PDX89454.1"/>
    <property type="molecule type" value="Genomic_DNA"/>
</dbReference>
<evidence type="ECO:0000313" key="4">
    <source>
        <dbReference type="Proteomes" id="UP000260782"/>
    </source>
</evidence>
<gene>
    <name evidence="1" type="ORF">CHR61_07625</name>
    <name evidence="2" type="ORF">DWZ25_11040</name>
</gene>
<name>A0A2A7BDI7_9FIRM</name>